<comment type="caution">
    <text evidence="3">The sequence shown here is derived from an EMBL/GenBank/DDBJ whole genome shotgun (WGS) entry which is preliminary data.</text>
</comment>
<dbReference type="AlphaFoldDB" id="A0A371YK65"/>
<dbReference type="NCBIfam" id="TIGR00254">
    <property type="entry name" value="GGDEF"/>
    <property type="match status" value="1"/>
</dbReference>
<sequence>MEQVNLTIFNLSPMAMWIQDFSKVKKIFQQWTDEGVEDLEQYLMEDPERLQACLMVIHTIQVNQSTLELYEATDLNEILLSFARLHYEKISIEKVKFFVALWKNNSQCVCPSINFTCKGKQIDILLKASVMPGYEDSWERLLLTTENVSDYQNARRFAESLFIHSPTALWVKDYSAVKILFDRLQQQGIHDLKQYISQHPEFLSICFQSVRSIDVNQALLTLFKANNKQHFDQNTHFLFSENSRQHFQDELLHLWQGHSHLERDCEYKTLEKQSIHVREQLMVFPNAVNTWDTIQIAYTDFTARKELETYLHYLSHHDELTQLYNRNFFNAEVKRLQIESILPTACIYLDINGLKTINDLKGHHCGDLLLKRFANILRQATLNTHYSVSRLGGDEFVILMPSATEAMAYQLLSQIQADIIKDNIEHPHSLISVAYGVGCTDTEPNIETLIKMTDLDMYEQKNLYYQNYRS</sequence>
<dbReference type="EMBL" id="JBHRSF010000071">
    <property type="protein sequence ID" value="MFC2996471.1"/>
    <property type="molecule type" value="Genomic_DNA"/>
</dbReference>
<accession>A0A371YK65</accession>
<dbReference type="SUPFAM" id="SSF55073">
    <property type="entry name" value="Nucleotide cyclase"/>
    <property type="match status" value="1"/>
</dbReference>
<reference evidence="3 4" key="2">
    <citation type="submission" date="2018-08" db="EMBL/GenBank/DDBJ databases">
        <title>The draft genome of Acinetobacter sichuanensis strain WCHAc060041.</title>
        <authorList>
            <person name="Qin J."/>
            <person name="Feng Y."/>
            <person name="Zong Z."/>
        </authorList>
    </citation>
    <scope>NUCLEOTIDE SEQUENCE [LARGE SCALE GENOMIC DNA]</scope>
    <source>
        <strain evidence="3 4">WCHAc060041</strain>
    </source>
</reference>
<evidence type="ECO:0000259" key="1">
    <source>
        <dbReference type="PROSITE" id="PS50887"/>
    </source>
</evidence>
<dbReference type="Proteomes" id="UP001595455">
    <property type="component" value="Unassembled WGS sequence"/>
</dbReference>
<name>A0A371YK65_9GAMM</name>
<protein>
    <submittedName>
        <fullName evidence="3">GGDEF domain-containing protein</fullName>
    </submittedName>
</protein>
<dbReference type="RefSeq" id="WP_107009887.1">
    <property type="nucleotide sequence ID" value="NZ_JBHRSF010000071.1"/>
</dbReference>
<gene>
    <name evidence="2" type="ORF">ACFODO_14625</name>
    <name evidence="3" type="ORF">C9E89_019495</name>
</gene>
<dbReference type="EMBL" id="PYIX02000052">
    <property type="protein sequence ID" value="RFC81878.1"/>
    <property type="molecule type" value="Genomic_DNA"/>
</dbReference>
<reference evidence="2" key="4">
    <citation type="submission" date="2024-09" db="EMBL/GenBank/DDBJ databases">
        <authorList>
            <person name="Sun Q."/>
            <person name="Mori K."/>
        </authorList>
    </citation>
    <scope>NUCLEOTIDE SEQUENCE</scope>
    <source>
        <strain evidence="2">KCTC 62575</strain>
    </source>
</reference>
<dbReference type="Gene3D" id="3.30.70.270">
    <property type="match status" value="1"/>
</dbReference>
<proteinExistence type="predicted"/>
<dbReference type="OrthoDB" id="70510at2"/>
<dbReference type="InterPro" id="IPR043128">
    <property type="entry name" value="Rev_trsase/Diguanyl_cyclase"/>
</dbReference>
<dbReference type="PROSITE" id="PS50887">
    <property type="entry name" value="GGDEF"/>
    <property type="match status" value="1"/>
</dbReference>
<evidence type="ECO:0000313" key="2">
    <source>
        <dbReference type="EMBL" id="MFC2996471.1"/>
    </source>
</evidence>
<dbReference type="InterPro" id="IPR029787">
    <property type="entry name" value="Nucleotide_cyclase"/>
</dbReference>
<feature type="domain" description="GGDEF" evidence="1">
    <location>
        <begin position="342"/>
        <end position="470"/>
    </location>
</feature>
<reference evidence="2" key="1">
    <citation type="journal article" date="2014" name="Int. J. Syst. Evol. Microbiol.">
        <title>Complete genome of a new Firmicutes species belonging to the dominant human colonic microbiota ('Ruminococcus bicirculans') reveals two chromosomes and a selective capacity to utilize plant glucans.</title>
        <authorList>
            <consortium name="NISC Comparative Sequencing Program"/>
            <person name="Wegmann U."/>
            <person name="Louis P."/>
            <person name="Goesmann A."/>
            <person name="Henrissat B."/>
            <person name="Duncan S.H."/>
            <person name="Flint H.J."/>
        </authorList>
    </citation>
    <scope>NUCLEOTIDE SEQUENCE</scope>
    <source>
        <strain evidence="2">KCTC 62575</strain>
    </source>
</reference>
<dbReference type="PANTHER" id="PTHR44757:SF2">
    <property type="entry name" value="BIOFILM ARCHITECTURE MAINTENANCE PROTEIN MBAA"/>
    <property type="match status" value="1"/>
</dbReference>
<organism evidence="3 4">
    <name type="scientific">Acinetobacter sichuanensis</name>
    <dbReference type="NCBI Taxonomy" id="2136183"/>
    <lineage>
        <taxon>Bacteria</taxon>
        <taxon>Pseudomonadati</taxon>
        <taxon>Pseudomonadota</taxon>
        <taxon>Gammaproteobacteria</taxon>
        <taxon>Moraxellales</taxon>
        <taxon>Moraxellaceae</taxon>
        <taxon>Acinetobacter</taxon>
    </lineage>
</organism>
<reference evidence="5" key="3">
    <citation type="journal article" date="2019" name="Int. J. Syst. Evol. Microbiol.">
        <title>The Global Catalogue of Microorganisms (GCM) 10K type strain sequencing project: providing services to taxonomists for standard genome sequencing and annotation.</title>
        <authorList>
            <consortium name="The Broad Institute Genomics Platform"/>
            <consortium name="The Broad Institute Genome Sequencing Center for Infectious Disease"/>
            <person name="Wu L."/>
            <person name="Ma J."/>
        </authorList>
    </citation>
    <scope>NUCLEOTIDE SEQUENCE [LARGE SCALE GENOMIC DNA]</scope>
    <source>
        <strain evidence="5">KCTC 62575</strain>
    </source>
</reference>
<dbReference type="PANTHER" id="PTHR44757">
    <property type="entry name" value="DIGUANYLATE CYCLASE DGCP"/>
    <property type="match status" value="1"/>
</dbReference>
<dbReference type="Proteomes" id="UP000240957">
    <property type="component" value="Unassembled WGS sequence"/>
</dbReference>
<dbReference type="CDD" id="cd01949">
    <property type="entry name" value="GGDEF"/>
    <property type="match status" value="1"/>
</dbReference>
<dbReference type="SUPFAM" id="SSF55785">
    <property type="entry name" value="PYP-like sensor domain (PAS domain)"/>
    <property type="match status" value="1"/>
</dbReference>
<evidence type="ECO:0000313" key="3">
    <source>
        <dbReference type="EMBL" id="RFC81878.1"/>
    </source>
</evidence>
<dbReference type="Pfam" id="PF00990">
    <property type="entry name" value="GGDEF"/>
    <property type="match status" value="1"/>
</dbReference>
<dbReference type="SMART" id="SM00267">
    <property type="entry name" value="GGDEF"/>
    <property type="match status" value="1"/>
</dbReference>
<evidence type="ECO:0000313" key="4">
    <source>
        <dbReference type="Proteomes" id="UP000240957"/>
    </source>
</evidence>
<keyword evidence="5" id="KW-1185">Reference proteome</keyword>
<evidence type="ECO:0000313" key="5">
    <source>
        <dbReference type="Proteomes" id="UP001595455"/>
    </source>
</evidence>
<dbReference type="InterPro" id="IPR000160">
    <property type="entry name" value="GGDEF_dom"/>
</dbReference>
<dbReference type="InterPro" id="IPR052155">
    <property type="entry name" value="Biofilm_reg_signaling"/>
</dbReference>
<dbReference type="InterPro" id="IPR035965">
    <property type="entry name" value="PAS-like_dom_sf"/>
</dbReference>